<reference evidence="1 2" key="1">
    <citation type="submission" date="2016-10" db="EMBL/GenBank/DDBJ databases">
        <authorList>
            <person name="de Groot N.N."/>
        </authorList>
    </citation>
    <scope>NUCLEOTIDE SEQUENCE [LARGE SCALE GENOMIC DNA]</scope>
    <source>
        <strain evidence="1 2">Nm22</strain>
    </source>
</reference>
<dbReference type="InterPro" id="IPR018391">
    <property type="entry name" value="PQQ_b-propeller_rpt"/>
</dbReference>
<dbReference type="AlphaFoldDB" id="A0A1H8I958"/>
<dbReference type="Gene3D" id="2.130.10.10">
    <property type="entry name" value="YVTN repeat-like/Quinoprotein amine dehydrogenase"/>
    <property type="match status" value="2"/>
</dbReference>
<dbReference type="SUPFAM" id="SSF50998">
    <property type="entry name" value="Quinoprotein alcohol dehydrogenase-like"/>
    <property type="match status" value="1"/>
</dbReference>
<dbReference type="InterPro" id="IPR011047">
    <property type="entry name" value="Quinoprotein_ADH-like_sf"/>
</dbReference>
<dbReference type="STRING" id="917.SAMN05216326_12839"/>
<dbReference type="EMBL" id="FOCP01000030">
    <property type="protein sequence ID" value="SEN65320.1"/>
    <property type="molecule type" value="Genomic_DNA"/>
</dbReference>
<gene>
    <name evidence="1" type="ORF">SAMN05216325_13024</name>
</gene>
<dbReference type="InterPro" id="IPR015943">
    <property type="entry name" value="WD40/YVTN_repeat-like_dom_sf"/>
</dbReference>
<proteinExistence type="predicted"/>
<accession>A0A1H8I958</accession>
<evidence type="ECO:0000313" key="2">
    <source>
        <dbReference type="Proteomes" id="UP000199459"/>
    </source>
</evidence>
<dbReference type="OrthoDB" id="9794322at2"/>
<protein>
    <submittedName>
        <fullName evidence="1">PQQ-like domain-containing protein</fullName>
    </submittedName>
</protein>
<organism evidence="1 2">
    <name type="scientific">Nitrosomonas marina</name>
    <dbReference type="NCBI Taxonomy" id="917"/>
    <lineage>
        <taxon>Bacteria</taxon>
        <taxon>Pseudomonadati</taxon>
        <taxon>Pseudomonadota</taxon>
        <taxon>Betaproteobacteria</taxon>
        <taxon>Nitrosomonadales</taxon>
        <taxon>Nitrosomonadaceae</taxon>
        <taxon>Nitrosomonas</taxon>
    </lineage>
</organism>
<name>A0A1H8I958_9PROT</name>
<dbReference type="SMART" id="SM00564">
    <property type="entry name" value="PQQ"/>
    <property type="match status" value="2"/>
</dbReference>
<sequence length="513" mass="55583">MVKYNADWGCTENNLIFIVCLNLSTGPALNMNQNRYQIIRIILFFCFAALLSACDNGNVSPGTWSQFHADNRSQGFIAVNSSPAITPLWKRDVGPVAHSSPVVAMDGSILLGTAEGRLVIVNPNGTIKCAVDLSTGVILSTPAIASNGNSYIVSIREVDSDSYLSTLHSITPECEPRWSYTFPDVNEIIRGHTSASPKVMESSRGIHVFLPVRFSRQRDGADNDDYEDGLNELFVFNDRGSVIDRRTIGGCLRVTGGGSDISGLLSDIWDIISDFPKGTAVIGDAFGPLYEQFGWLDPTPALVDLSTIAQPERPLIIVADNCLGLRMTGFHWRLDLAAPQLNRIWTYDDDSDKNYFSSPAVFSNGLLVIAREDGVIQGFDPETGAKLWSQNVGEAVMATPASIGRQIFLNSLHRLHVLESNGAFADVPIVSTYLGGGQTIASPAVSANYVYYSTTTGLRTRSFDFFTRANDSDAIGGVSSPAISPDGIVYNVIIENGTSYLMAYPARAQPQVP</sequence>
<evidence type="ECO:0000313" key="1">
    <source>
        <dbReference type="EMBL" id="SEN65320.1"/>
    </source>
</evidence>
<dbReference type="Proteomes" id="UP000199459">
    <property type="component" value="Unassembled WGS sequence"/>
</dbReference>